<evidence type="ECO:0000313" key="2">
    <source>
        <dbReference type="EMBL" id="KAF7353241.1"/>
    </source>
</evidence>
<dbReference type="EMBL" id="JACAZH010000012">
    <property type="protein sequence ID" value="KAF7353241.1"/>
    <property type="molecule type" value="Genomic_DNA"/>
</dbReference>
<sequence length="144" mass="15070">MRRELCAEFLVSFSRGRARMRLMERSRDDAASGAAPARVSRSDSFRLPDALQARAATTAEYDAIRVQGTAPAPAALADEKVNPSPASSLNNPANSSLASSASLTATSPNINSTPANPPQRESVKSPASRLSISITMTSSPPTAL</sequence>
<name>A0A8H6Y7D2_9AGAR</name>
<evidence type="ECO:0000313" key="3">
    <source>
        <dbReference type="Proteomes" id="UP000623467"/>
    </source>
</evidence>
<feature type="region of interest" description="Disordered" evidence="1">
    <location>
        <begin position="74"/>
        <end position="144"/>
    </location>
</feature>
<proteinExistence type="predicted"/>
<gene>
    <name evidence="2" type="ORF">MSAN_01511900</name>
</gene>
<accession>A0A8H6Y7D2</accession>
<feature type="compositionally biased region" description="Low complexity" evidence="1">
    <location>
        <begin position="82"/>
        <end position="109"/>
    </location>
</feature>
<dbReference type="AlphaFoldDB" id="A0A8H6Y7D2"/>
<keyword evidence="3" id="KW-1185">Reference proteome</keyword>
<feature type="compositionally biased region" description="Low complexity" evidence="1">
    <location>
        <begin position="131"/>
        <end position="144"/>
    </location>
</feature>
<reference evidence="2" key="1">
    <citation type="submission" date="2020-05" db="EMBL/GenBank/DDBJ databases">
        <title>Mycena genomes resolve the evolution of fungal bioluminescence.</title>
        <authorList>
            <person name="Tsai I.J."/>
        </authorList>
    </citation>
    <scope>NUCLEOTIDE SEQUENCE</scope>
    <source>
        <strain evidence="2">160909Yilan</strain>
    </source>
</reference>
<feature type="region of interest" description="Disordered" evidence="1">
    <location>
        <begin position="24"/>
        <end position="48"/>
    </location>
</feature>
<evidence type="ECO:0000256" key="1">
    <source>
        <dbReference type="SAM" id="MobiDB-lite"/>
    </source>
</evidence>
<organism evidence="2 3">
    <name type="scientific">Mycena sanguinolenta</name>
    <dbReference type="NCBI Taxonomy" id="230812"/>
    <lineage>
        <taxon>Eukaryota</taxon>
        <taxon>Fungi</taxon>
        <taxon>Dikarya</taxon>
        <taxon>Basidiomycota</taxon>
        <taxon>Agaricomycotina</taxon>
        <taxon>Agaricomycetes</taxon>
        <taxon>Agaricomycetidae</taxon>
        <taxon>Agaricales</taxon>
        <taxon>Marasmiineae</taxon>
        <taxon>Mycenaceae</taxon>
        <taxon>Mycena</taxon>
    </lineage>
</organism>
<comment type="caution">
    <text evidence="2">The sequence shown here is derived from an EMBL/GenBank/DDBJ whole genome shotgun (WGS) entry which is preliminary data.</text>
</comment>
<dbReference type="Proteomes" id="UP000623467">
    <property type="component" value="Unassembled WGS sequence"/>
</dbReference>
<protein>
    <submittedName>
        <fullName evidence="2">Uncharacterized protein</fullName>
    </submittedName>
</protein>